<keyword evidence="2" id="KW-1185">Reference proteome</keyword>
<dbReference type="EMBL" id="AP025523">
    <property type="protein sequence ID" value="BDE05303.1"/>
    <property type="molecule type" value="Genomic_DNA"/>
</dbReference>
<evidence type="ECO:0000313" key="2">
    <source>
        <dbReference type="Proteomes" id="UP001317532"/>
    </source>
</evidence>
<proteinExistence type="predicted"/>
<evidence type="ECO:0000313" key="1">
    <source>
        <dbReference type="EMBL" id="BDE05303.1"/>
    </source>
</evidence>
<accession>A0AAN1XW31</accession>
<name>A0AAN1XW31_UNVUL</name>
<reference evidence="1 2" key="1">
    <citation type="journal article" date="2022" name="ISME Commun">
        <title>Vulcanimicrobium alpinus gen. nov. sp. nov., the first cultivated representative of the candidate phylum 'Eremiobacterota', is a metabolically versatile aerobic anoxygenic phototroph.</title>
        <authorList>
            <person name="Yabe S."/>
            <person name="Muto K."/>
            <person name="Abe K."/>
            <person name="Yokota A."/>
            <person name="Staudigel H."/>
            <person name="Tebo B.M."/>
        </authorList>
    </citation>
    <scope>NUCLEOTIDE SEQUENCE [LARGE SCALE GENOMIC DNA]</scope>
    <source>
        <strain evidence="1 2">WC8-2</strain>
    </source>
</reference>
<dbReference type="Proteomes" id="UP001317532">
    <property type="component" value="Chromosome"/>
</dbReference>
<protein>
    <submittedName>
        <fullName evidence="1">Uncharacterized protein</fullName>
    </submittedName>
</protein>
<gene>
    <name evidence="1" type="ORF">WPS_05790</name>
</gene>
<organism evidence="1 2">
    <name type="scientific">Vulcanimicrobium alpinum</name>
    <dbReference type="NCBI Taxonomy" id="3016050"/>
    <lineage>
        <taxon>Bacteria</taxon>
        <taxon>Bacillati</taxon>
        <taxon>Vulcanimicrobiota</taxon>
        <taxon>Vulcanimicrobiia</taxon>
        <taxon>Vulcanimicrobiales</taxon>
        <taxon>Vulcanimicrobiaceae</taxon>
        <taxon>Vulcanimicrobium</taxon>
    </lineage>
</organism>
<dbReference type="RefSeq" id="WP_317996356.1">
    <property type="nucleotide sequence ID" value="NZ_AP025523.1"/>
</dbReference>
<dbReference type="KEGG" id="vab:WPS_05790"/>
<sequence length="83" mass="9414">MDFLEQFDRATIEGIEPIAESDQFAIYPVGSDTYLLVQRHGAMPWTALRLSGDGMFRVGSLLIDAMRHLYRDVASNLSPNLRR</sequence>
<dbReference type="AlphaFoldDB" id="A0AAN1XW31"/>